<evidence type="ECO:0000313" key="1">
    <source>
        <dbReference type="EMBL" id="QFU97723.1"/>
    </source>
</evidence>
<proteinExistence type="predicted"/>
<keyword evidence="2" id="KW-1185">Reference proteome</keyword>
<gene>
    <name evidence="1" type="ORF">KDY119_01222</name>
</gene>
<dbReference type="KEGG" id="lxl:KDY119_01222"/>
<accession>A0A5P9Q8F6</accession>
<name>A0A5P9Q8F6_9MICO</name>
<sequence length="78" mass="8715">MVSLLGSKEVDKAVNQMLRRSTLPDRGKTSVVLWASSIQVRSSNVISERRNILTAMKADLASADDVKRDRKRNKSSEI</sequence>
<dbReference type="Proteomes" id="UP000326702">
    <property type="component" value="Chromosome"/>
</dbReference>
<reference evidence="1 2" key="1">
    <citation type="submission" date="2019-10" db="EMBL/GenBank/DDBJ databases">
        <title>Genome sequence of Luteimicrobium xylanilyticum HY-24.</title>
        <authorList>
            <person name="Kim D.Y."/>
            <person name="Park H.-Y."/>
        </authorList>
    </citation>
    <scope>NUCLEOTIDE SEQUENCE [LARGE SCALE GENOMIC DNA]</scope>
    <source>
        <strain evidence="1 2">HY-24</strain>
    </source>
</reference>
<protein>
    <submittedName>
        <fullName evidence="1">Uncharacterized protein</fullName>
    </submittedName>
</protein>
<organism evidence="1 2">
    <name type="scientific">Luteimicrobium xylanilyticum</name>
    <dbReference type="NCBI Taxonomy" id="1133546"/>
    <lineage>
        <taxon>Bacteria</taxon>
        <taxon>Bacillati</taxon>
        <taxon>Actinomycetota</taxon>
        <taxon>Actinomycetes</taxon>
        <taxon>Micrococcales</taxon>
        <taxon>Luteimicrobium</taxon>
    </lineage>
</organism>
<dbReference type="EMBL" id="CP045529">
    <property type="protein sequence ID" value="QFU97723.1"/>
    <property type="molecule type" value="Genomic_DNA"/>
</dbReference>
<evidence type="ECO:0000313" key="2">
    <source>
        <dbReference type="Proteomes" id="UP000326702"/>
    </source>
</evidence>
<dbReference type="AlphaFoldDB" id="A0A5P9Q8F6"/>